<dbReference type="PANTHER" id="PTHR38777:SF1">
    <property type="entry name" value="DNAK SUPPRESSOR PROTEIN"/>
    <property type="match status" value="1"/>
</dbReference>
<dbReference type="GO" id="GO:0008270">
    <property type="term" value="F:zinc ion binding"/>
    <property type="evidence" value="ECO:0007669"/>
    <property type="project" value="UniProtKB-KW"/>
</dbReference>
<keyword evidence="3" id="KW-0862">Zinc</keyword>
<protein>
    <recommendedName>
        <fullName evidence="5">Zinc finger DksA/TraR C4-type domain-containing protein</fullName>
    </recommendedName>
</protein>
<sequence length="76" mass="8506">MTDFCDQGSELEQLDRDAALAAVQARLAGPSLTHCIDCEEPIDPARQRAAPGCRRCLGCQQDAELRELERRHREGR</sequence>
<dbReference type="Pfam" id="PF01258">
    <property type="entry name" value="zf-dskA_traR"/>
    <property type="match status" value="1"/>
</dbReference>
<feature type="zinc finger region" description="dksA C4-type" evidence="4">
    <location>
        <begin position="35"/>
        <end position="59"/>
    </location>
</feature>
<dbReference type="PROSITE" id="PS51128">
    <property type="entry name" value="ZF_DKSA_2"/>
    <property type="match status" value="1"/>
</dbReference>
<gene>
    <name evidence="6" type="ORF">LHGZ1_1309</name>
</gene>
<dbReference type="Proteomes" id="UP000197424">
    <property type="component" value="Chromosome"/>
</dbReference>
<dbReference type="EMBL" id="CP022115">
    <property type="protein sequence ID" value="ASJ24140.1"/>
    <property type="molecule type" value="Genomic_DNA"/>
</dbReference>
<dbReference type="OrthoDB" id="9811543at2"/>
<dbReference type="PANTHER" id="PTHR38777">
    <property type="entry name" value="FELS-2 PROPHAGE PROTEIN"/>
    <property type="match status" value="1"/>
</dbReference>
<reference evidence="7" key="1">
    <citation type="submission" date="2017-06" db="EMBL/GenBank/DDBJ databases">
        <title>Whole genome sequence of Laribacter hongkongensis LHGZ1.</title>
        <authorList>
            <person name="Chen D."/>
            <person name="Wu H."/>
            <person name="Chen J."/>
        </authorList>
    </citation>
    <scope>NUCLEOTIDE SEQUENCE [LARGE SCALE GENOMIC DNA]</scope>
    <source>
        <strain evidence="7">LHGZ1</strain>
    </source>
</reference>
<organism evidence="6 7">
    <name type="scientific">Laribacter hongkongensis</name>
    <dbReference type="NCBI Taxonomy" id="168471"/>
    <lineage>
        <taxon>Bacteria</taxon>
        <taxon>Pseudomonadati</taxon>
        <taxon>Pseudomonadota</taxon>
        <taxon>Betaproteobacteria</taxon>
        <taxon>Neisseriales</taxon>
        <taxon>Aquaspirillaceae</taxon>
        <taxon>Laribacter</taxon>
    </lineage>
</organism>
<dbReference type="AlphaFoldDB" id="A0A248LHA5"/>
<accession>A0A248LHA5</accession>
<evidence type="ECO:0000256" key="4">
    <source>
        <dbReference type="PROSITE-ProRule" id="PRU00510"/>
    </source>
</evidence>
<evidence type="ECO:0000256" key="3">
    <source>
        <dbReference type="ARBA" id="ARBA00022833"/>
    </source>
</evidence>
<dbReference type="GO" id="GO:1900378">
    <property type="term" value="P:positive regulation of secondary metabolite biosynthetic process"/>
    <property type="evidence" value="ECO:0007669"/>
    <property type="project" value="TreeGrafter"/>
</dbReference>
<dbReference type="Gene3D" id="1.20.120.910">
    <property type="entry name" value="DksA, coiled-coil domain"/>
    <property type="match status" value="1"/>
</dbReference>
<name>A0A248LHA5_9NEIS</name>
<keyword evidence="2" id="KW-0863">Zinc-finger</keyword>
<evidence type="ECO:0000313" key="7">
    <source>
        <dbReference type="Proteomes" id="UP000197424"/>
    </source>
</evidence>
<dbReference type="SUPFAM" id="SSF57716">
    <property type="entry name" value="Glucocorticoid receptor-like (DNA-binding domain)"/>
    <property type="match status" value="1"/>
</dbReference>
<dbReference type="RefSeq" id="WP_088860543.1">
    <property type="nucleotide sequence ID" value="NZ_CP022115.1"/>
</dbReference>
<keyword evidence="1" id="KW-0479">Metal-binding</keyword>
<evidence type="ECO:0000256" key="2">
    <source>
        <dbReference type="ARBA" id="ARBA00022771"/>
    </source>
</evidence>
<proteinExistence type="predicted"/>
<evidence type="ECO:0000259" key="5">
    <source>
        <dbReference type="Pfam" id="PF01258"/>
    </source>
</evidence>
<evidence type="ECO:0000256" key="1">
    <source>
        <dbReference type="ARBA" id="ARBA00022723"/>
    </source>
</evidence>
<dbReference type="InterPro" id="IPR000962">
    <property type="entry name" value="Znf_DskA_TraR"/>
</dbReference>
<evidence type="ECO:0000313" key="6">
    <source>
        <dbReference type="EMBL" id="ASJ24140.1"/>
    </source>
</evidence>
<feature type="domain" description="Zinc finger DksA/TraR C4-type" evidence="5">
    <location>
        <begin position="32"/>
        <end position="64"/>
    </location>
</feature>